<keyword evidence="1" id="KW-1133">Transmembrane helix</keyword>
<dbReference type="RefSeq" id="WP_160803300.1">
    <property type="nucleotide sequence ID" value="NZ_WUUL01000023.1"/>
</dbReference>
<keyword evidence="1" id="KW-0472">Membrane</keyword>
<keyword evidence="1" id="KW-0812">Transmembrane</keyword>
<feature type="transmembrane region" description="Helical" evidence="1">
    <location>
        <begin position="124"/>
        <end position="142"/>
    </location>
</feature>
<feature type="transmembrane region" description="Helical" evidence="1">
    <location>
        <begin position="74"/>
        <end position="91"/>
    </location>
</feature>
<accession>A0A6I4W167</accession>
<evidence type="ECO:0000256" key="1">
    <source>
        <dbReference type="SAM" id="Phobius"/>
    </source>
</evidence>
<feature type="transmembrane region" description="Helical" evidence="1">
    <location>
        <begin position="6"/>
        <end position="27"/>
    </location>
</feature>
<proteinExistence type="predicted"/>
<organism evidence="2 3">
    <name type="scientific">Shimazuella alba</name>
    <dbReference type="NCBI Taxonomy" id="2690964"/>
    <lineage>
        <taxon>Bacteria</taxon>
        <taxon>Bacillati</taxon>
        <taxon>Bacillota</taxon>
        <taxon>Bacilli</taxon>
        <taxon>Bacillales</taxon>
        <taxon>Thermoactinomycetaceae</taxon>
        <taxon>Shimazuella</taxon>
    </lineage>
</organism>
<name>A0A6I4W167_9BACL</name>
<dbReference type="EMBL" id="WUUL01000023">
    <property type="protein sequence ID" value="MXQ55935.1"/>
    <property type="molecule type" value="Genomic_DNA"/>
</dbReference>
<dbReference type="Proteomes" id="UP000430692">
    <property type="component" value="Unassembled WGS sequence"/>
</dbReference>
<dbReference type="AlphaFoldDB" id="A0A6I4W167"/>
<protein>
    <submittedName>
        <fullName evidence="2">DUF2269 family protein</fullName>
    </submittedName>
</protein>
<comment type="caution">
    <text evidence="2">The sequence shown here is derived from an EMBL/GenBank/DDBJ whole genome shotgun (WGS) entry which is preliminary data.</text>
</comment>
<gene>
    <name evidence="2" type="ORF">GSM42_19840</name>
</gene>
<keyword evidence="3" id="KW-1185">Reference proteome</keyword>
<reference evidence="2 3" key="1">
    <citation type="submission" date="2019-12" db="EMBL/GenBank/DDBJ databases">
        <title>Whole-genome analyses of novel actinobacteria.</title>
        <authorList>
            <person name="Sahin N."/>
            <person name="Saygin H."/>
        </authorList>
    </citation>
    <scope>NUCLEOTIDE SEQUENCE [LARGE SCALE GENOMIC DNA]</scope>
    <source>
        <strain evidence="2 3">KC615</strain>
    </source>
</reference>
<evidence type="ECO:0000313" key="3">
    <source>
        <dbReference type="Proteomes" id="UP000430692"/>
    </source>
</evidence>
<sequence length="144" mass="16891">MYIGLVILHVFIGCLGIGIFFSFEWIWERAKNAEQFSLAKSVVERLGNIADNCFKIQLFTGLGLGWFHPGLFQLVWYDSSIFLLLIAGFYWRFITKRKWKSVDEELLTNDVYQNVWKKVIPHIWFGRVILIVILILMVTKPVSF</sequence>
<dbReference type="InterPro" id="IPR018729">
    <property type="entry name" value="DUF2269_transmembrane"/>
</dbReference>
<evidence type="ECO:0000313" key="2">
    <source>
        <dbReference type="EMBL" id="MXQ55935.1"/>
    </source>
</evidence>
<dbReference type="Pfam" id="PF10027">
    <property type="entry name" value="DUF2269"/>
    <property type="match status" value="1"/>
</dbReference>